<reference evidence="5 6" key="1">
    <citation type="submission" date="2016-10" db="EMBL/GenBank/DDBJ databases">
        <title>Genome sequencing of Aspergillus oryzae BCC7051.</title>
        <authorList>
            <person name="Thammarongtham C."/>
            <person name="Vorapreeda T."/>
            <person name="Nookaew I."/>
            <person name="Srisuk T."/>
            <person name="Land M."/>
            <person name="Jeennor S."/>
            <person name="Laoteng K."/>
        </authorList>
    </citation>
    <scope>NUCLEOTIDE SEQUENCE [LARGE SCALE GENOMIC DNA]</scope>
    <source>
        <strain evidence="5 6">BCC7051</strain>
    </source>
</reference>
<dbReference type="SUPFAM" id="SSF52540">
    <property type="entry name" value="P-loop containing nucleoside triphosphate hydrolases"/>
    <property type="match status" value="1"/>
</dbReference>
<feature type="short sequence motif" description="GXSXG" evidence="2">
    <location>
        <begin position="756"/>
        <end position="760"/>
    </location>
</feature>
<dbReference type="InterPro" id="IPR002641">
    <property type="entry name" value="PNPLA_dom"/>
</dbReference>
<dbReference type="InterPro" id="IPR056119">
    <property type="entry name" value="DUF7702"/>
</dbReference>
<dbReference type="Pfam" id="PF13424">
    <property type="entry name" value="TPR_12"/>
    <property type="match status" value="3"/>
</dbReference>
<feature type="transmembrane region" description="Helical" evidence="3">
    <location>
        <begin position="68"/>
        <end position="94"/>
    </location>
</feature>
<dbReference type="Proteomes" id="UP000190312">
    <property type="component" value="Unassembled WGS sequence"/>
</dbReference>
<dbReference type="NCBIfam" id="NF040586">
    <property type="entry name" value="FxSxx_TPR"/>
    <property type="match status" value="1"/>
</dbReference>
<feature type="transmembrane region" description="Helical" evidence="3">
    <location>
        <begin position="41"/>
        <end position="62"/>
    </location>
</feature>
<dbReference type="Gene3D" id="1.25.40.10">
    <property type="entry name" value="Tetratricopeptide repeat domain"/>
    <property type="match status" value="2"/>
</dbReference>
<dbReference type="PANTHER" id="PTHR46082:SF6">
    <property type="entry name" value="AAA+ ATPASE DOMAIN-CONTAINING PROTEIN-RELATED"/>
    <property type="match status" value="1"/>
</dbReference>
<dbReference type="Pfam" id="PF01734">
    <property type="entry name" value="Patatin"/>
    <property type="match status" value="1"/>
</dbReference>
<evidence type="ECO:0000256" key="2">
    <source>
        <dbReference type="PROSITE-ProRule" id="PRU01161"/>
    </source>
</evidence>
<feature type="active site" description="Nucleophile" evidence="2">
    <location>
        <position position="758"/>
    </location>
</feature>
<dbReference type="InterPro" id="IPR027417">
    <property type="entry name" value="P-loop_NTPase"/>
</dbReference>
<keyword evidence="2" id="KW-0442">Lipid degradation</keyword>
<dbReference type="EMBL" id="MKZY01000003">
    <property type="protein sequence ID" value="OOO11070.1"/>
    <property type="molecule type" value="Genomic_DNA"/>
</dbReference>
<feature type="domain" description="PNPLA" evidence="4">
    <location>
        <begin position="712"/>
        <end position="910"/>
    </location>
</feature>
<evidence type="ECO:0000313" key="6">
    <source>
        <dbReference type="Proteomes" id="UP000190312"/>
    </source>
</evidence>
<feature type="transmembrane region" description="Helical" evidence="3">
    <location>
        <begin position="175"/>
        <end position="195"/>
    </location>
</feature>
<gene>
    <name evidence="5" type="ORF">OAory_01075400</name>
</gene>
<dbReference type="Pfam" id="PF24800">
    <property type="entry name" value="DUF7702"/>
    <property type="match status" value="1"/>
</dbReference>
<keyword evidence="3" id="KW-0472">Membrane</keyword>
<dbReference type="eggNOG" id="KOG1840">
    <property type="taxonomic scope" value="Eukaryota"/>
</dbReference>
<dbReference type="GO" id="GO:0046486">
    <property type="term" value="P:glycerolipid metabolic process"/>
    <property type="evidence" value="ECO:0007669"/>
    <property type="project" value="UniProtKB-ARBA"/>
</dbReference>
<dbReference type="GO" id="GO:0016042">
    <property type="term" value="P:lipid catabolic process"/>
    <property type="evidence" value="ECO:0007669"/>
    <property type="project" value="UniProtKB-UniRule"/>
</dbReference>
<dbReference type="VEuPathDB" id="FungiDB:AO090012001031"/>
<keyword evidence="3" id="KW-1133">Transmembrane helix</keyword>
<feature type="transmembrane region" description="Helical" evidence="3">
    <location>
        <begin position="106"/>
        <end position="124"/>
    </location>
</feature>
<dbReference type="Pfam" id="PF00931">
    <property type="entry name" value="NB-ARC"/>
    <property type="match status" value="1"/>
</dbReference>
<dbReference type="Gene3D" id="3.40.50.300">
    <property type="entry name" value="P-loop containing nucleotide triphosphate hydrolases"/>
    <property type="match status" value="1"/>
</dbReference>
<dbReference type="InterPro" id="IPR016035">
    <property type="entry name" value="Acyl_Trfase/lysoPLipase"/>
</dbReference>
<dbReference type="InterPro" id="IPR002182">
    <property type="entry name" value="NB-ARC"/>
</dbReference>
<dbReference type="InterPro" id="IPR011990">
    <property type="entry name" value="TPR-like_helical_dom_sf"/>
</dbReference>
<feature type="short sequence motif" description="GXGXXG" evidence="2">
    <location>
        <begin position="716"/>
        <end position="721"/>
    </location>
</feature>
<proteinExistence type="predicted"/>
<protein>
    <submittedName>
        <fullName evidence="5">Patatin</fullName>
    </submittedName>
</protein>
<organism evidence="5 6">
    <name type="scientific">Aspergillus oryzae</name>
    <name type="common">Yellow koji mold</name>
    <dbReference type="NCBI Taxonomy" id="5062"/>
    <lineage>
        <taxon>Eukaryota</taxon>
        <taxon>Fungi</taxon>
        <taxon>Dikarya</taxon>
        <taxon>Ascomycota</taxon>
        <taxon>Pezizomycotina</taxon>
        <taxon>Eurotiomycetes</taxon>
        <taxon>Eurotiomycetidae</taxon>
        <taxon>Eurotiales</taxon>
        <taxon>Aspergillaceae</taxon>
        <taxon>Aspergillus</taxon>
        <taxon>Aspergillus subgen. Circumdati</taxon>
    </lineage>
</organism>
<feature type="active site" description="Proton acceptor" evidence="2">
    <location>
        <position position="897"/>
    </location>
</feature>
<dbReference type="Gene3D" id="3.40.1090.10">
    <property type="entry name" value="Cytosolic phospholipase A2 catalytic domain"/>
    <property type="match status" value="1"/>
</dbReference>
<dbReference type="GO" id="GO:0016787">
    <property type="term" value="F:hydrolase activity"/>
    <property type="evidence" value="ECO:0007669"/>
    <property type="project" value="UniProtKB-UniRule"/>
</dbReference>
<keyword evidence="3" id="KW-0812">Transmembrane</keyword>
<evidence type="ECO:0000256" key="1">
    <source>
        <dbReference type="ARBA" id="ARBA00023098"/>
    </source>
</evidence>
<feature type="transmembrane region" description="Helical" evidence="3">
    <location>
        <begin position="6"/>
        <end position="29"/>
    </location>
</feature>
<dbReference type="InterPro" id="IPR053137">
    <property type="entry name" value="NLR-like"/>
</dbReference>
<dbReference type="SUPFAM" id="SSF48452">
    <property type="entry name" value="TPR-like"/>
    <property type="match status" value="2"/>
</dbReference>
<dbReference type="Pfam" id="PF13374">
    <property type="entry name" value="TPR_10"/>
    <property type="match status" value="1"/>
</dbReference>
<dbReference type="PROSITE" id="PS51635">
    <property type="entry name" value="PNPLA"/>
    <property type="match status" value="1"/>
</dbReference>
<dbReference type="PANTHER" id="PTHR46082">
    <property type="entry name" value="ATP/GTP-BINDING PROTEIN-RELATED"/>
    <property type="match status" value="1"/>
</dbReference>
<evidence type="ECO:0000313" key="5">
    <source>
        <dbReference type="EMBL" id="OOO11070.1"/>
    </source>
</evidence>
<keyword evidence="1 2" id="KW-0443">Lipid metabolism</keyword>
<dbReference type="CDD" id="cd07216">
    <property type="entry name" value="Pat17_PNPLA8_PNPLA9_like3"/>
    <property type="match status" value="1"/>
</dbReference>
<dbReference type="VEuPathDB" id="FungiDB:AO090012000290"/>
<feature type="short sequence motif" description="DGA/G" evidence="2">
    <location>
        <begin position="897"/>
        <end position="899"/>
    </location>
</feature>
<feature type="transmembrane region" description="Helical" evidence="3">
    <location>
        <begin position="144"/>
        <end position="163"/>
    </location>
</feature>
<keyword evidence="2" id="KW-0378">Hydrolase</keyword>
<comment type="caution">
    <text evidence="5">The sequence shown here is derived from an EMBL/GenBank/DDBJ whole genome shotgun (WGS) entry which is preliminary data.</text>
</comment>
<accession>A0A1S9DQ00</accession>
<dbReference type="OrthoDB" id="1658288at2759"/>
<evidence type="ECO:0000259" key="4">
    <source>
        <dbReference type="PROSITE" id="PS51635"/>
    </source>
</evidence>
<dbReference type="VEuPathDB" id="FungiDB:AO090005001141"/>
<dbReference type="VEuPathDB" id="FungiDB:AO090012000292"/>
<dbReference type="SUPFAM" id="SSF52151">
    <property type="entry name" value="FabD/lysophospholipase-like"/>
    <property type="match status" value="1"/>
</dbReference>
<sequence>MGAVTYADGIAILQLIIFPFILVASLFIWKRTGWRVGAKIWRYPFMLSLIRLAGSIATLISIDHDSKQVRIAMFVCQLIGIAPLLLAYVGILRLIDLEKKIPHRPLLLVTVMGIVGLILGIVGVSTADTTNGYTPGALPKVAMGLFLAIYVIVMLLTAWLFFTYSFSMRKYQKRLFLAIVLSAPFLLVRLIYAALGDYSSNTTFSMMSLAEDNNTSLTAYLCMAVLEEIISMVIAMAFGVSAVLQADYVKPTREGHLEVKPDNCDQWQPSCSQCSRINQGYPGYQDPRALRVYDQTTAVTTKALARAAITRKSPAEESSKTPPLICLSAPIQEQAMSHIFKYYVGTRQNPGVLPYLSDLIHTEPSEALQATIKAIGLACMSRIYHVPELRRSAGEEYSKALRATNANLQDAVSATSDSTLGAVVTLSLYEGAIKLLELRGVKQFESPTGLGLFNNARLQIVSQSSVTVGLWSPTIAALSNRARTFGDTDSQAIDDFYDILITFNDLSITIKEAYKNDGFRGNIAPLTGQALRLDADLVSWASSLGLAWQFTVARNSPSFSSGGIHIRSYDDEYHVYPSINVAVLWSHYRQARIVLHEMIQTVCLNVSERQAMPKSQQIMLKSSTINKHLVKDVCSSVPHIFTSGEAGFGGVARLPWPLFVAADLRITWAAEWGANIGCQPRRFWLVSTTALTLIAVITGTPNALDTTGLCLLSLDGGGVRGLSSLYILKHLMTQLSRERPELGQVKPCEIFDLIGGTSTGGLIAIMLGRLEMSVDECIDRYIKLISTVFEKKSRWPVSLSGNIRSRFDATKLESAIKDVVTSHGAEETDLFNDGCERGCRVFVCTTSHETKDIVRLRDYNVPSKDNISATICQAALATSAATTFFDPVYIGKRKFVDGALGSNNPVDEVEGEAADIWCPGTGDLKPLVKCFVSIGTGDPGIAAIEDKALKFLSETLVNIATETGRTEKKFIARWAKHYDEKRYFRFNVEQGLQGVGLEEYREQGKIEAATHRYLDHQAQEFRVRDCVQNLKLKRGSAMSNISRILNGNIPHSTQLHIPSSTKAPWTVPFRRNPLFVSRSAEIAKLDDILSNDSAFSQVAIEGLGGVGKTQIALEYAHILRERHPDCAIFWIPVTSVESMLEAYSQIAKELQIPNVGIETKNIQNIVQHRLSQESSGRWLLVLDNADDISFWADKTKGTTTSNLPNSKHGSILFTTRSHKTAIRLAGRNIVTVKAMNSALAKNLLGNTLIDRSLLTDERATADLLQKLTYLPLAIVQAAAFINKNQMTLSEYISLHESTEESTIDILSQNFEDEGRYEDGKNSVATTWLISFQQIRASDPLAAEYLSLMACVDSKNVPQKFLSLTQSATKTSDALGTLKAFSFITNHENSQHLDIHRLVHLATRNWLQMQGTLLEWTNKALSHMNMLFPFPREENRHMWRPLLPHARHIIESLAPSTPTRAAIYLLHIFGYGVLQDGRYREARRAFSTVTDFYKTSLGIEHPVTLSTQATLAQIYLRQGEWSKAESLDMQTLDSLKKVVGFESMVTLTSMTAQVSIYCAQERWTEAEKLELQTLKFYERALGTKHPQTLMNKSYLALIYREKGKWNQSRKLNLQILKCHRTALGTEHPLTLISTRNLADDYRYLGLLRKAEALQTQATETSKRILGAEHPDTIRATGSLASIYRERGRLKDAEKLHMQVLENYRKTLGAEHPSTLWAMAPLADTWRRMGRYTEATELLEKCLHLETKVLGADYSGTSEDSRTLRRWHMHQQVMSGCTPS</sequence>
<name>A0A1S9DQ00_ASPOZ</name>
<evidence type="ECO:0000256" key="3">
    <source>
        <dbReference type="SAM" id="Phobius"/>
    </source>
</evidence>
<dbReference type="GO" id="GO:0043531">
    <property type="term" value="F:ADP binding"/>
    <property type="evidence" value="ECO:0007669"/>
    <property type="project" value="InterPro"/>
</dbReference>